<evidence type="ECO:0000256" key="2">
    <source>
        <dbReference type="SAM" id="MobiDB-lite"/>
    </source>
</evidence>
<feature type="region of interest" description="Disordered" evidence="2">
    <location>
        <begin position="362"/>
        <end position="489"/>
    </location>
</feature>
<keyword evidence="5" id="KW-1185">Reference proteome</keyword>
<comment type="caution">
    <text evidence="4">The sequence shown here is derived from an EMBL/GenBank/DDBJ whole genome shotgun (WGS) entry which is preliminary data.</text>
</comment>
<dbReference type="InterPro" id="IPR029055">
    <property type="entry name" value="Ntn_hydrolases_N"/>
</dbReference>
<reference evidence="4 5" key="1">
    <citation type="submission" date="2018-08" db="EMBL/GenBank/DDBJ databases">
        <title>Draft genome of the lignicolous fungus Coniochaeta pulveracea.</title>
        <authorList>
            <person name="Borstlap C.J."/>
            <person name="De Witt R.N."/>
            <person name="Botha A."/>
            <person name="Volschenk H."/>
        </authorList>
    </citation>
    <scope>NUCLEOTIDE SEQUENCE [LARGE SCALE GENOMIC DNA]</scope>
    <source>
        <strain evidence="4 5">CAB683</strain>
    </source>
</reference>
<protein>
    <recommendedName>
        <fullName evidence="3">Glutamine amidotransferase type-2 domain-containing protein</fullName>
    </recommendedName>
</protein>
<dbReference type="Pfam" id="PF13230">
    <property type="entry name" value="GATase_4"/>
    <property type="match status" value="1"/>
</dbReference>
<accession>A0A420YAL0</accession>
<dbReference type="InterPro" id="IPR026869">
    <property type="entry name" value="EgtC-like"/>
</dbReference>
<dbReference type="InterPro" id="IPR052373">
    <property type="entry name" value="Gamma-glu_amide_hydrolase"/>
</dbReference>
<dbReference type="EMBL" id="QVQW01000025">
    <property type="protein sequence ID" value="RKU44935.1"/>
    <property type="molecule type" value="Genomic_DNA"/>
</dbReference>
<sequence>MCRFLVYKGSDEILLSKLILDPTHSILKQSFDSRLRLDTRRGQNNADGFGIGFYTDPKLGAAPCLFTSTVPAWNCTNLQRLASKTASHLIFAHVRATTEGSLSEDNCHPFTHGSLMWMHNGGLGGWKHIKRRLGMRLADKWYLGVVGGTDSEWAFALFLDTLERMGHDPSSQPAQGFGPTVLRKAMLKTIAIINELIDQIPESTIHSENVDTRSLLNFALSDGHSIICTRYISSTTDEAASLYYSSGTQWETRASAGDANYQMERRDKGADIVLVASEPLTFERENWVNVPTNSILTIHGQTVMVHPIQDRYYDRNPHHKRSAAYVQTKGLAANEKNPAAKGGVPSTPAAGLDQEILKRVHGPTIPFGSNARPREQEPSSSTSHVPRTRTPLSQSETSSQTAQSDIRTVTAPPPVARTNSGQQTPAQGNIKKKRASLSAVDGNNYGPINPSAFMDMEQSSSPIQSPDPPDTGYGNPNKIAQFFPELNLA</sequence>
<dbReference type="InterPro" id="IPR017932">
    <property type="entry name" value="GATase_2_dom"/>
</dbReference>
<evidence type="ECO:0000259" key="3">
    <source>
        <dbReference type="PROSITE" id="PS51278"/>
    </source>
</evidence>
<keyword evidence="1" id="KW-0315">Glutamine amidotransferase</keyword>
<dbReference type="AlphaFoldDB" id="A0A420YAL0"/>
<dbReference type="GO" id="GO:0006751">
    <property type="term" value="P:glutathione catabolic process"/>
    <property type="evidence" value="ECO:0007669"/>
    <property type="project" value="TreeGrafter"/>
</dbReference>
<dbReference type="SUPFAM" id="SSF56235">
    <property type="entry name" value="N-terminal nucleophile aminohydrolases (Ntn hydrolases)"/>
    <property type="match status" value="1"/>
</dbReference>
<dbReference type="GO" id="GO:0061672">
    <property type="term" value="C:glutathione hydrolase complex"/>
    <property type="evidence" value="ECO:0007669"/>
    <property type="project" value="TreeGrafter"/>
</dbReference>
<organism evidence="4 5">
    <name type="scientific">Coniochaeta pulveracea</name>
    <dbReference type="NCBI Taxonomy" id="177199"/>
    <lineage>
        <taxon>Eukaryota</taxon>
        <taxon>Fungi</taxon>
        <taxon>Dikarya</taxon>
        <taxon>Ascomycota</taxon>
        <taxon>Pezizomycotina</taxon>
        <taxon>Sordariomycetes</taxon>
        <taxon>Sordariomycetidae</taxon>
        <taxon>Coniochaetales</taxon>
        <taxon>Coniochaetaceae</taxon>
        <taxon>Coniochaeta</taxon>
    </lineage>
</organism>
<name>A0A420YAL0_9PEZI</name>
<gene>
    <name evidence="4" type="ORF">DL546_004852</name>
</gene>
<feature type="compositionally biased region" description="Low complexity" evidence="2">
    <location>
        <begin position="393"/>
        <end position="404"/>
    </location>
</feature>
<dbReference type="Gene3D" id="3.60.20.10">
    <property type="entry name" value="Glutamine Phosphoribosylpyrophosphate, subunit 1, domain 1"/>
    <property type="match status" value="1"/>
</dbReference>
<evidence type="ECO:0000313" key="4">
    <source>
        <dbReference type="EMBL" id="RKU44935.1"/>
    </source>
</evidence>
<feature type="compositionally biased region" description="Polar residues" evidence="2">
    <location>
        <begin position="417"/>
        <end position="427"/>
    </location>
</feature>
<dbReference type="PANTHER" id="PTHR43187">
    <property type="entry name" value="GLUTAMINE AMIDOTRANSFERASE DUG3-RELATED"/>
    <property type="match status" value="1"/>
</dbReference>
<evidence type="ECO:0000256" key="1">
    <source>
        <dbReference type="ARBA" id="ARBA00022962"/>
    </source>
</evidence>
<evidence type="ECO:0000313" key="5">
    <source>
        <dbReference type="Proteomes" id="UP000275385"/>
    </source>
</evidence>
<dbReference type="Proteomes" id="UP000275385">
    <property type="component" value="Unassembled WGS sequence"/>
</dbReference>
<dbReference type="GO" id="GO:0005737">
    <property type="term" value="C:cytoplasm"/>
    <property type="evidence" value="ECO:0007669"/>
    <property type="project" value="TreeGrafter"/>
</dbReference>
<dbReference type="PROSITE" id="PS51278">
    <property type="entry name" value="GATASE_TYPE_2"/>
    <property type="match status" value="1"/>
</dbReference>
<dbReference type="STRING" id="177199.A0A420YAL0"/>
<dbReference type="CDD" id="cd01908">
    <property type="entry name" value="YafJ"/>
    <property type="match status" value="1"/>
</dbReference>
<dbReference type="OrthoDB" id="14446at2759"/>
<proteinExistence type="predicted"/>
<dbReference type="FunFam" id="3.60.20.10:FF:000045">
    <property type="entry name" value="Glutamine amidotransferase DUG3"/>
    <property type="match status" value="1"/>
</dbReference>
<feature type="domain" description="Glutamine amidotransferase type-2" evidence="3">
    <location>
        <begin position="2"/>
        <end position="309"/>
    </location>
</feature>
<dbReference type="PANTHER" id="PTHR43187:SF1">
    <property type="entry name" value="GLUTAMINE AMIDOTRANSFERASE DUG3-RELATED"/>
    <property type="match status" value="1"/>
</dbReference>
<dbReference type="GO" id="GO:0008242">
    <property type="term" value="F:omega peptidase activity"/>
    <property type="evidence" value="ECO:0007669"/>
    <property type="project" value="TreeGrafter"/>
</dbReference>